<feature type="compositionally biased region" description="Basic and acidic residues" evidence="1">
    <location>
        <begin position="311"/>
        <end position="323"/>
    </location>
</feature>
<feature type="region of interest" description="Disordered" evidence="1">
    <location>
        <begin position="302"/>
        <end position="325"/>
    </location>
</feature>
<dbReference type="Pfam" id="PF20710">
    <property type="entry name" value="DUF6824"/>
    <property type="match status" value="1"/>
</dbReference>
<reference evidence="3" key="1">
    <citation type="journal article" date="2021" name="Sci. Rep.">
        <title>Diploid genomic architecture of Nitzschia inconspicua, an elite biomass production diatom.</title>
        <authorList>
            <person name="Oliver A."/>
            <person name="Podell S."/>
            <person name="Pinowska A."/>
            <person name="Traller J.C."/>
            <person name="Smith S.R."/>
            <person name="McClure R."/>
            <person name="Beliaev A."/>
            <person name="Bohutskyi P."/>
            <person name="Hill E.A."/>
            <person name="Rabines A."/>
            <person name="Zheng H."/>
            <person name="Allen L.Z."/>
            <person name="Kuo A."/>
            <person name="Grigoriev I.V."/>
            <person name="Allen A.E."/>
            <person name="Hazlebeck D."/>
            <person name="Allen E.E."/>
        </authorList>
    </citation>
    <scope>NUCLEOTIDE SEQUENCE</scope>
    <source>
        <strain evidence="3">Hildebrandi</strain>
    </source>
</reference>
<evidence type="ECO:0000256" key="1">
    <source>
        <dbReference type="SAM" id="MobiDB-lite"/>
    </source>
</evidence>
<gene>
    <name evidence="3" type="ORF">IV203_006428</name>
</gene>
<comment type="caution">
    <text evidence="3">The sequence shown here is derived from an EMBL/GenBank/DDBJ whole genome shotgun (WGS) entry which is preliminary data.</text>
</comment>
<sequence>MISNPSHRQWKVHPDSSMAPCGRVSSLKKNEKRVHLGSTYIPAHNAVICGRGKACTSSPGNKKLRAYINSFAASYGAASNKEQKSKIVSTIISLIEGAEGGAFVKYEESTWWKVDEAYAREKIGNIFRDVLHTKYRSSAKAKQERKQMATNGTLRFNNEIRCIAHKLSMDQSYSSSCSSSASTTTTCPYSNNNRSNVLQGDLACNNAGFRPSLVGFPTMSLMMGLGKGNFYNTAIPSMPRLPFERRNILFNYFNEALKITSHTDVGMNIVDTGVVPSTVSLQKASAIVRNGGGILMECSTASSSKISTEGGRMERDDKDHDETTSNLTVAGNNEITVSDFLVENVEVLSRIFLDDE</sequence>
<name>A0A9K3KA35_9STRA</name>
<organism evidence="3 4">
    <name type="scientific">Nitzschia inconspicua</name>
    <dbReference type="NCBI Taxonomy" id="303405"/>
    <lineage>
        <taxon>Eukaryota</taxon>
        <taxon>Sar</taxon>
        <taxon>Stramenopiles</taxon>
        <taxon>Ochrophyta</taxon>
        <taxon>Bacillariophyta</taxon>
        <taxon>Bacillariophyceae</taxon>
        <taxon>Bacillariophycidae</taxon>
        <taxon>Bacillariales</taxon>
        <taxon>Bacillariaceae</taxon>
        <taxon>Nitzschia</taxon>
    </lineage>
</organism>
<dbReference type="AlphaFoldDB" id="A0A9K3KA35"/>
<keyword evidence="4" id="KW-1185">Reference proteome</keyword>
<proteinExistence type="predicted"/>
<dbReference type="InterPro" id="IPR049227">
    <property type="entry name" value="DUF6824"/>
</dbReference>
<evidence type="ECO:0000259" key="2">
    <source>
        <dbReference type="Pfam" id="PF20710"/>
    </source>
</evidence>
<evidence type="ECO:0000313" key="3">
    <source>
        <dbReference type="EMBL" id="KAG7340024.1"/>
    </source>
</evidence>
<reference evidence="3" key="2">
    <citation type="submission" date="2021-04" db="EMBL/GenBank/DDBJ databases">
        <authorList>
            <person name="Podell S."/>
        </authorList>
    </citation>
    <scope>NUCLEOTIDE SEQUENCE</scope>
    <source>
        <strain evidence="3">Hildebrandi</strain>
    </source>
</reference>
<dbReference type="Proteomes" id="UP000693970">
    <property type="component" value="Unassembled WGS sequence"/>
</dbReference>
<protein>
    <recommendedName>
        <fullName evidence="2">DUF6824 domain-containing protein</fullName>
    </recommendedName>
</protein>
<accession>A0A9K3KA35</accession>
<feature type="domain" description="DUF6824" evidence="2">
    <location>
        <begin position="47"/>
        <end position="129"/>
    </location>
</feature>
<dbReference type="OrthoDB" id="49453at2759"/>
<dbReference type="EMBL" id="JAGRRH010000028">
    <property type="protein sequence ID" value="KAG7340024.1"/>
    <property type="molecule type" value="Genomic_DNA"/>
</dbReference>
<evidence type="ECO:0000313" key="4">
    <source>
        <dbReference type="Proteomes" id="UP000693970"/>
    </source>
</evidence>